<keyword evidence="8" id="KW-0630">Potassium</keyword>
<dbReference type="InterPro" id="IPR003971">
    <property type="entry name" value="K_chnl_volt-dep_Kv5/Kv9"/>
</dbReference>
<dbReference type="PRINTS" id="PR01494">
    <property type="entry name" value="KV9CHANNEL"/>
</dbReference>
<dbReference type="PANTHER" id="PTHR11537:SF254">
    <property type="entry name" value="POTASSIUM VOLTAGE-GATED CHANNEL PROTEIN SHAB"/>
    <property type="match status" value="1"/>
</dbReference>
<dbReference type="Pfam" id="PF00520">
    <property type="entry name" value="Ion_trans"/>
    <property type="match status" value="1"/>
</dbReference>
<sequence>MSLLAQFCRQTHTERLEYCDGFISETQEYFFERSGRIFELVYDFLTTGHFHRQGEICHERLIKELDFWRIKKSFFAPCCMPLIDVSEDEEDGQNYIKSIEYGDQFEGVCWAAQRRKLWAFMEDPSTGTLAKAFAIISITMVMASVTGMILGSLPEFQTITHQDETNGRKETVFRTHSGLEYLELVCVIWFTVEYFARFLVCTTKNRFIREPLNVIDSHTVYFDIFKGLGAHTIGEFRGLAMVMRVVRIMRVARIFKLARYSSGLKSFGVTVKTSLAELSMLFLFLLTAIIFFSTLMYFAERDEPNTKFRSIAHAGWWCIVTMTTVGYGDYCPQTFAGKVIASFASISGVLVLAFPITMIVENFSRTYDTEKSEFKTVQRRRRLAKIYG</sequence>
<evidence type="ECO:0000256" key="9">
    <source>
        <dbReference type="ARBA" id="ARBA00022989"/>
    </source>
</evidence>
<dbReference type="Gene3D" id="3.30.710.10">
    <property type="entry name" value="Potassium Channel Kv1.1, Chain A"/>
    <property type="match status" value="1"/>
</dbReference>
<evidence type="ECO:0000313" key="19">
    <source>
        <dbReference type="WBParaSite" id="DME_0000305601-mRNA-1"/>
    </source>
</evidence>
<dbReference type="InterPro" id="IPR003968">
    <property type="entry name" value="K_chnl_volt-dep_Kv"/>
</dbReference>
<dbReference type="FunFam" id="1.10.287.70:FF:000005">
    <property type="entry name" value="potassium voltage-gated channel subfamily G member 1"/>
    <property type="match status" value="1"/>
</dbReference>
<dbReference type="Gene3D" id="1.10.287.70">
    <property type="match status" value="1"/>
</dbReference>
<dbReference type="STRING" id="318479.A0A0N4U7S8"/>
<gene>
    <name evidence="16" type="ORF">DME_LOCUS7215</name>
</gene>
<dbReference type="OrthoDB" id="415460at2759"/>
<dbReference type="GO" id="GO:0005251">
    <property type="term" value="F:delayed rectifier potassium channel activity"/>
    <property type="evidence" value="ECO:0007669"/>
    <property type="project" value="TreeGrafter"/>
</dbReference>
<dbReference type="Proteomes" id="UP000038040">
    <property type="component" value="Unplaced"/>
</dbReference>
<dbReference type="AlphaFoldDB" id="A0A0N4U7S8"/>
<feature type="domain" description="Ion transport" evidence="14">
    <location>
        <begin position="131"/>
        <end position="370"/>
    </location>
</feature>
<accession>A0A0N4U7S8</accession>
<keyword evidence="4" id="KW-0633">Potassium transport</keyword>
<dbReference type="InterPro" id="IPR005821">
    <property type="entry name" value="Ion_trans_dom"/>
</dbReference>
<evidence type="ECO:0000313" key="18">
    <source>
        <dbReference type="Proteomes" id="UP000274756"/>
    </source>
</evidence>
<dbReference type="SUPFAM" id="SSF54695">
    <property type="entry name" value="POZ domain"/>
    <property type="match status" value="1"/>
</dbReference>
<keyword evidence="3" id="KW-1003">Cell membrane</keyword>
<keyword evidence="11 13" id="KW-0472">Membrane</keyword>
<keyword evidence="18" id="KW-1185">Reference proteome</keyword>
<evidence type="ECO:0000256" key="3">
    <source>
        <dbReference type="ARBA" id="ARBA00022475"/>
    </source>
</evidence>
<feature type="transmembrane region" description="Helical" evidence="13">
    <location>
        <begin position="129"/>
        <end position="150"/>
    </location>
</feature>
<dbReference type="EMBL" id="UYYG01001159">
    <property type="protein sequence ID" value="VDN57242.1"/>
    <property type="molecule type" value="Genomic_DNA"/>
</dbReference>
<evidence type="ECO:0000256" key="7">
    <source>
        <dbReference type="ARBA" id="ARBA00022882"/>
    </source>
</evidence>
<evidence type="ECO:0000259" key="15">
    <source>
        <dbReference type="Pfam" id="PF02214"/>
    </source>
</evidence>
<dbReference type="InterPro" id="IPR003131">
    <property type="entry name" value="T1-type_BTB"/>
</dbReference>
<evidence type="ECO:0000259" key="14">
    <source>
        <dbReference type="Pfam" id="PF00520"/>
    </source>
</evidence>
<dbReference type="Gene3D" id="1.20.120.350">
    <property type="entry name" value="Voltage-gated potassium channels. Chain C"/>
    <property type="match status" value="1"/>
</dbReference>
<dbReference type="GO" id="GO:0008076">
    <property type="term" value="C:voltage-gated potassium channel complex"/>
    <property type="evidence" value="ECO:0007669"/>
    <property type="project" value="InterPro"/>
</dbReference>
<keyword evidence="9 13" id="KW-1133">Transmembrane helix</keyword>
<dbReference type="Pfam" id="PF02214">
    <property type="entry name" value="BTB_2"/>
    <property type="match status" value="1"/>
</dbReference>
<dbReference type="InterPro" id="IPR027359">
    <property type="entry name" value="Volt_channel_dom_sf"/>
</dbReference>
<keyword evidence="7" id="KW-0851">Voltage-gated channel</keyword>
<feature type="transmembrane region" description="Helical" evidence="13">
    <location>
        <begin position="281"/>
        <end position="299"/>
    </location>
</feature>
<protein>
    <submittedName>
        <fullName evidence="19">BTB domain-containing protein</fullName>
    </submittedName>
</protein>
<name>A0A0N4U7S8_DRAME</name>
<evidence type="ECO:0000256" key="5">
    <source>
        <dbReference type="ARBA" id="ARBA00022692"/>
    </source>
</evidence>
<keyword evidence="12" id="KW-0407">Ion channel</keyword>
<comment type="subcellular location">
    <subcellularLocation>
        <location evidence="1">Cell membrane</location>
        <topology evidence="1">Multi-pass membrane protein</topology>
    </subcellularLocation>
</comment>
<dbReference type="PRINTS" id="PR00169">
    <property type="entry name" value="KCHANNEL"/>
</dbReference>
<keyword evidence="2" id="KW-0813">Transport</keyword>
<reference evidence="19" key="1">
    <citation type="submission" date="2017-02" db="UniProtKB">
        <authorList>
            <consortium name="WormBaseParasite"/>
        </authorList>
    </citation>
    <scope>IDENTIFICATION</scope>
</reference>
<dbReference type="Proteomes" id="UP000274756">
    <property type="component" value="Unassembled WGS sequence"/>
</dbReference>
<dbReference type="PRINTS" id="PR01491">
    <property type="entry name" value="KVCHANNEL"/>
</dbReference>
<keyword evidence="5 13" id="KW-0812">Transmembrane</keyword>
<evidence type="ECO:0000256" key="1">
    <source>
        <dbReference type="ARBA" id="ARBA00004651"/>
    </source>
</evidence>
<dbReference type="WBParaSite" id="DME_0000305601-mRNA-1">
    <property type="protein sequence ID" value="DME_0000305601-mRNA-1"/>
    <property type="gene ID" value="DME_0000305601"/>
</dbReference>
<evidence type="ECO:0000256" key="10">
    <source>
        <dbReference type="ARBA" id="ARBA00023065"/>
    </source>
</evidence>
<dbReference type="GO" id="GO:0001508">
    <property type="term" value="P:action potential"/>
    <property type="evidence" value="ECO:0007669"/>
    <property type="project" value="TreeGrafter"/>
</dbReference>
<keyword evidence="10" id="KW-0406">Ion transport</keyword>
<dbReference type="GO" id="GO:0051260">
    <property type="term" value="P:protein homooligomerization"/>
    <property type="evidence" value="ECO:0007669"/>
    <property type="project" value="InterPro"/>
</dbReference>
<evidence type="ECO:0000256" key="4">
    <source>
        <dbReference type="ARBA" id="ARBA00022538"/>
    </source>
</evidence>
<evidence type="ECO:0000256" key="2">
    <source>
        <dbReference type="ARBA" id="ARBA00022448"/>
    </source>
</evidence>
<evidence type="ECO:0000256" key="12">
    <source>
        <dbReference type="ARBA" id="ARBA00023303"/>
    </source>
</evidence>
<reference evidence="16 18" key="2">
    <citation type="submission" date="2018-11" db="EMBL/GenBank/DDBJ databases">
        <authorList>
            <consortium name="Pathogen Informatics"/>
        </authorList>
    </citation>
    <scope>NUCLEOTIDE SEQUENCE [LARGE SCALE GENOMIC DNA]</scope>
</reference>
<dbReference type="InterPro" id="IPR011333">
    <property type="entry name" value="SKP1/BTB/POZ_sf"/>
</dbReference>
<feature type="domain" description="Potassium channel tetramerisation-type BTB" evidence="15">
    <location>
        <begin position="4"/>
        <end position="78"/>
    </location>
</feature>
<evidence type="ECO:0000256" key="6">
    <source>
        <dbReference type="ARBA" id="ARBA00022826"/>
    </source>
</evidence>
<proteinExistence type="predicted"/>
<evidence type="ECO:0000256" key="13">
    <source>
        <dbReference type="SAM" id="Phobius"/>
    </source>
</evidence>
<evidence type="ECO:0000313" key="17">
    <source>
        <dbReference type="Proteomes" id="UP000038040"/>
    </source>
</evidence>
<dbReference type="SUPFAM" id="SSF81324">
    <property type="entry name" value="Voltage-gated potassium channels"/>
    <property type="match status" value="1"/>
</dbReference>
<evidence type="ECO:0000313" key="16">
    <source>
        <dbReference type="EMBL" id="VDN57242.1"/>
    </source>
</evidence>
<keyword evidence="6" id="KW-0631">Potassium channel</keyword>
<evidence type="ECO:0000256" key="8">
    <source>
        <dbReference type="ARBA" id="ARBA00022958"/>
    </source>
</evidence>
<evidence type="ECO:0000256" key="11">
    <source>
        <dbReference type="ARBA" id="ARBA00023136"/>
    </source>
</evidence>
<feature type="transmembrane region" description="Helical" evidence="13">
    <location>
        <begin position="181"/>
        <end position="200"/>
    </location>
</feature>
<feature type="transmembrane region" description="Helical" evidence="13">
    <location>
        <begin position="340"/>
        <end position="360"/>
    </location>
</feature>
<dbReference type="PANTHER" id="PTHR11537">
    <property type="entry name" value="VOLTAGE-GATED POTASSIUM CHANNEL"/>
    <property type="match status" value="1"/>
</dbReference>
<organism evidence="17 19">
    <name type="scientific">Dracunculus medinensis</name>
    <name type="common">Guinea worm</name>
    <dbReference type="NCBI Taxonomy" id="318479"/>
    <lineage>
        <taxon>Eukaryota</taxon>
        <taxon>Metazoa</taxon>
        <taxon>Ecdysozoa</taxon>
        <taxon>Nematoda</taxon>
        <taxon>Chromadorea</taxon>
        <taxon>Rhabditida</taxon>
        <taxon>Spirurina</taxon>
        <taxon>Dracunculoidea</taxon>
        <taxon>Dracunculidae</taxon>
        <taxon>Dracunculus</taxon>
    </lineage>
</organism>
<dbReference type="InterPro" id="IPR028325">
    <property type="entry name" value="VG_K_chnl"/>
</dbReference>